<keyword evidence="2" id="KW-1185">Reference proteome</keyword>
<gene>
    <name evidence="1" type="ORF">MYCFIDRAFT_173192</name>
</gene>
<dbReference type="EMBL" id="KB446557">
    <property type="protein sequence ID" value="EME84149.1"/>
    <property type="molecule type" value="Genomic_DNA"/>
</dbReference>
<dbReference type="GeneID" id="19332939"/>
<evidence type="ECO:0000313" key="1">
    <source>
        <dbReference type="EMBL" id="EME84149.1"/>
    </source>
</evidence>
<organism evidence="1 2">
    <name type="scientific">Pseudocercospora fijiensis (strain CIRAD86)</name>
    <name type="common">Black leaf streak disease fungus</name>
    <name type="synonym">Mycosphaerella fijiensis</name>
    <dbReference type="NCBI Taxonomy" id="383855"/>
    <lineage>
        <taxon>Eukaryota</taxon>
        <taxon>Fungi</taxon>
        <taxon>Dikarya</taxon>
        <taxon>Ascomycota</taxon>
        <taxon>Pezizomycotina</taxon>
        <taxon>Dothideomycetes</taxon>
        <taxon>Dothideomycetidae</taxon>
        <taxon>Mycosphaerellales</taxon>
        <taxon>Mycosphaerellaceae</taxon>
        <taxon>Pseudocercospora</taxon>
    </lineage>
</organism>
<protein>
    <submittedName>
        <fullName evidence="1">Uncharacterized protein</fullName>
    </submittedName>
</protein>
<proteinExistence type="predicted"/>
<accession>M2ZYY5</accession>
<dbReference type="HOGENOM" id="CLU_2672130_0_0_1"/>
<evidence type="ECO:0000313" key="2">
    <source>
        <dbReference type="Proteomes" id="UP000016932"/>
    </source>
</evidence>
<name>M2ZYY5_PSEFD</name>
<dbReference type="VEuPathDB" id="FungiDB:MYCFIDRAFT_173192"/>
<dbReference type="KEGG" id="pfj:MYCFIDRAFT_173192"/>
<dbReference type="AlphaFoldDB" id="M2ZYY5"/>
<sequence length="75" mass="8508">MFLNTVFRHRRVDAPERKRIQSTPTAALQGLRPWLTVGQALGRWYGTLYASCQEVSTTIAIQGAAVTTLVHWFYV</sequence>
<dbReference type="Proteomes" id="UP000016932">
    <property type="component" value="Unassembled WGS sequence"/>
</dbReference>
<dbReference type="RefSeq" id="XP_007924773.1">
    <property type="nucleotide sequence ID" value="XM_007926582.1"/>
</dbReference>
<reference evidence="1 2" key="1">
    <citation type="journal article" date="2012" name="PLoS Pathog.">
        <title>Diverse lifestyles and strategies of plant pathogenesis encoded in the genomes of eighteen Dothideomycetes fungi.</title>
        <authorList>
            <person name="Ohm R.A."/>
            <person name="Feau N."/>
            <person name="Henrissat B."/>
            <person name="Schoch C.L."/>
            <person name="Horwitz B.A."/>
            <person name="Barry K.W."/>
            <person name="Condon B.J."/>
            <person name="Copeland A.C."/>
            <person name="Dhillon B."/>
            <person name="Glaser F."/>
            <person name="Hesse C.N."/>
            <person name="Kosti I."/>
            <person name="LaButti K."/>
            <person name="Lindquist E.A."/>
            <person name="Lucas S."/>
            <person name="Salamov A.A."/>
            <person name="Bradshaw R.E."/>
            <person name="Ciuffetti L."/>
            <person name="Hamelin R.C."/>
            <person name="Kema G.H.J."/>
            <person name="Lawrence C."/>
            <person name="Scott J.A."/>
            <person name="Spatafora J.W."/>
            <person name="Turgeon B.G."/>
            <person name="de Wit P.J.G.M."/>
            <person name="Zhong S."/>
            <person name="Goodwin S.B."/>
            <person name="Grigoriev I.V."/>
        </authorList>
    </citation>
    <scope>NUCLEOTIDE SEQUENCE [LARGE SCALE GENOMIC DNA]</scope>
    <source>
        <strain evidence="1 2">CIRAD86</strain>
    </source>
</reference>